<accession>A0A0S8G4J4</accession>
<comment type="caution">
    <text evidence="1">The sequence shown here is derived from an EMBL/GenBank/DDBJ whole genome shotgun (WGS) entry which is preliminary data.</text>
</comment>
<sequence length="172" mass="19588">MKNRIVIPLFLTLVLFAEQLPVEWSQSYCTYDNARVHETGQYSVGFAIDNFTLYDAEGDTIPYDTRRFDLFATLGILKRTEVEFKFSSPTAGVVAAKYQFLSSTINAALKLGFGYMKGTRTGYVTDYVLDFYPTLIVSGKIYKTVGFYVAPKIIYSVHPRDTREHSDRSPRD</sequence>
<reference evidence="1 2" key="1">
    <citation type="journal article" date="2015" name="Microbiome">
        <title>Genomic resolution of linkages in carbon, nitrogen, and sulfur cycling among widespread estuary sediment bacteria.</title>
        <authorList>
            <person name="Baker B.J."/>
            <person name="Lazar C.S."/>
            <person name="Teske A.P."/>
            <person name="Dick G.J."/>
        </authorList>
    </citation>
    <scope>NUCLEOTIDE SEQUENCE [LARGE SCALE GENOMIC DNA]</scope>
    <source>
        <strain evidence="1">SM23_60</strain>
    </source>
</reference>
<evidence type="ECO:0000313" key="2">
    <source>
        <dbReference type="Proteomes" id="UP000051096"/>
    </source>
</evidence>
<evidence type="ECO:0008006" key="3">
    <source>
        <dbReference type="Google" id="ProtNLM"/>
    </source>
</evidence>
<dbReference type="EMBL" id="LJUO01000219">
    <property type="protein sequence ID" value="KPK67473.1"/>
    <property type="molecule type" value="Genomic_DNA"/>
</dbReference>
<evidence type="ECO:0000313" key="1">
    <source>
        <dbReference type="EMBL" id="KPK67473.1"/>
    </source>
</evidence>
<name>A0A0S8G4J4_UNCW3</name>
<dbReference type="Proteomes" id="UP000051096">
    <property type="component" value="Unassembled WGS sequence"/>
</dbReference>
<protein>
    <recommendedName>
        <fullName evidence="3">Outer membrane protein beta-barrel domain-containing protein</fullName>
    </recommendedName>
</protein>
<feature type="non-terminal residue" evidence="1">
    <location>
        <position position="172"/>
    </location>
</feature>
<organism evidence="1 2">
    <name type="scientific">candidate division WOR_3 bacterium SM23_60</name>
    <dbReference type="NCBI Taxonomy" id="1703780"/>
    <lineage>
        <taxon>Bacteria</taxon>
        <taxon>Bacteria division WOR-3</taxon>
    </lineage>
</organism>
<gene>
    <name evidence="1" type="ORF">AMJ87_13315</name>
</gene>
<dbReference type="AlphaFoldDB" id="A0A0S8G4J4"/>
<proteinExistence type="predicted"/>